<sequence length="299" mass="34346">MLSDKRFDVEHALNMHAASFFYMPAAGIYDRERLEPHAELIAKCHIYLIGFVPRVNFVNAAQKDRDLVLTYEILGKSYDLVWELPPEAMLHHENGLWYVGDGTGRRFFPNEGACLQRLNHQYGVIKFLVKYIGQAYGQDGSRSALDRLIKHETLQKISLLGAPEGYRLELILLQVEPDNQIITIFNPFAENKKDGSARIDQGLEKLFNTSEEERVALYEAAMIRYFSPEFNMEYKNSFPSTTLKILQDCYDKDFSAVSAELVLDDLPVTLYSEAVTPTDMHFAFHDLHTDEARKVFFAM</sequence>
<evidence type="ECO:0000313" key="1">
    <source>
        <dbReference type="EMBL" id="PHP66929.1"/>
    </source>
</evidence>
<proteinExistence type="predicted"/>
<accession>A0A2G1QN78</accession>
<organism evidence="1 2">
    <name type="scientific">Zhengella mangrovi</name>
    <dbReference type="NCBI Taxonomy" id="1982044"/>
    <lineage>
        <taxon>Bacteria</taxon>
        <taxon>Pseudomonadati</taxon>
        <taxon>Pseudomonadota</taxon>
        <taxon>Alphaproteobacteria</taxon>
        <taxon>Hyphomicrobiales</taxon>
        <taxon>Notoacmeibacteraceae</taxon>
        <taxon>Zhengella</taxon>
    </lineage>
</organism>
<dbReference type="EMBL" id="PDVP01000006">
    <property type="protein sequence ID" value="PHP66929.1"/>
    <property type="molecule type" value="Genomic_DNA"/>
</dbReference>
<name>A0A2G1QN78_9HYPH</name>
<keyword evidence="2" id="KW-1185">Reference proteome</keyword>
<dbReference type="OrthoDB" id="8442303at2"/>
<evidence type="ECO:0000313" key="2">
    <source>
        <dbReference type="Proteomes" id="UP000221168"/>
    </source>
</evidence>
<dbReference type="Proteomes" id="UP000221168">
    <property type="component" value="Unassembled WGS sequence"/>
</dbReference>
<protein>
    <submittedName>
        <fullName evidence="1">Uncharacterized protein</fullName>
    </submittedName>
</protein>
<reference evidence="1 2" key="1">
    <citation type="submission" date="2017-10" db="EMBL/GenBank/DDBJ databases">
        <title>Sedimentibacterium mangrovi gen. nov., sp. nov., a novel member of family Phyllobacteriacea isolated from mangrove sediment.</title>
        <authorList>
            <person name="Liao H."/>
            <person name="Tian Y."/>
        </authorList>
    </citation>
    <scope>NUCLEOTIDE SEQUENCE [LARGE SCALE GENOMIC DNA]</scope>
    <source>
        <strain evidence="1 2">X9-2-2</strain>
    </source>
</reference>
<gene>
    <name evidence="1" type="ORF">CSC94_11880</name>
</gene>
<comment type="caution">
    <text evidence="1">The sequence shown here is derived from an EMBL/GenBank/DDBJ whole genome shotgun (WGS) entry which is preliminary data.</text>
</comment>
<dbReference type="AlphaFoldDB" id="A0A2G1QN78"/>